<proteinExistence type="predicted"/>
<protein>
    <submittedName>
        <fullName evidence="1">Steryl-sulfatase</fullName>
    </submittedName>
</protein>
<dbReference type="InParanoid" id="L9KVY8"/>
<organism evidence="1 2">
    <name type="scientific">Tupaia chinensis</name>
    <name type="common">Chinese tree shrew</name>
    <name type="synonym">Tupaia belangeri chinensis</name>
    <dbReference type="NCBI Taxonomy" id="246437"/>
    <lineage>
        <taxon>Eukaryota</taxon>
        <taxon>Metazoa</taxon>
        <taxon>Chordata</taxon>
        <taxon>Craniata</taxon>
        <taxon>Vertebrata</taxon>
        <taxon>Euteleostomi</taxon>
        <taxon>Mammalia</taxon>
        <taxon>Eutheria</taxon>
        <taxon>Euarchontoglires</taxon>
        <taxon>Scandentia</taxon>
        <taxon>Tupaiidae</taxon>
        <taxon>Tupaia</taxon>
    </lineage>
</organism>
<dbReference type="SUPFAM" id="SSF53649">
    <property type="entry name" value="Alkaline phosphatase-like"/>
    <property type="match status" value="1"/>
</dbReference>
<dbReference type="EMBL" id="KB320644">
    <property type="protein sequence ID" value="ELW66639.1"/>
    <property type="molecule type" value="Genomic_DNA"/>
</dbReference>
<dbReference type="InterPro" id="IPR017850">
    <property type="entry name" value="Alkaline_phosphatase_core_sf"/>
</dbReference>
<gene>
    <name evidence="1" type="ORF">TREES_T100014743</name>
</gene>
<evidence type="ECO:0000313" key="2">
    <source>
        <dbReference type="Proteomes" id="UP000011518"/>
    </source>
</evidence>
<name>L9KVY8_TUPCH</name>
<evidence type="ECO:0000313" key="1">
    <source>
        <dbReference type="EMBL" id="ELW66639.1"/>
    </source>
</evidence>
<reference evidence="2" key="2">
    <citation type="journal article" date="2013" name="Nat. Commun.">
        <title>Genome of the Chinese tree shrew.</title>
        <authorList>
            <person name="Fan Y."/>
            <person name="Huang Z.Y."/>
            <person name="Cao C.C."/>
            <person name="Chen C.S."/>
            <person name="Chen Y.X."/>
            <person name="Fan D.D."/>
            <person name="He J."/>
            <person name="Hou H.L."/>
            <person name="Hu L."/>
            <person name="Hu X.T."/>
            <person name="Jiang X.T."/>
            <person name="Lai R."/>
            <person name="Lang Y.S."/>
            <person name="Liang B."/>
            <person name="Liao S.G."/>
            <person name="Mu D."/>
            <person name="Ma Y.Y."/>
            <person name="Niu Y.Y."/>
            <person name="Sun X.Q."/>
            <person name="Xia J.Q."/>
            <person name="Xiao J."/>
            <person name="Xiong Z.Q."/>
            <person name="Xu L."/>
            <person name="Yang L."/>
            <person name="Zhang Y."/>
            <person name="Zhao W."/>
            <person name="Zhao X.D."/>
            <person name="Zheng Y.T."/>
            <person name="Zhou J.M."/>
            <person name="Zhu Y.B."/>
            <person name="Zhang G.J."/>
            <person name="Wang J."/>
            <person name="Yao Y.G."/>
        </authorList>
    </citation>
    <scope>NUCLEOTIDE SEQUENCE [LARGE SCALE GENOMIC DNA]</scope>
</reference>
<dbReference type="Pfam" id="PF14707">
    <property type="entry name" value="Sulfatase_C"/>
    <property type="match status" value="1"/>
</dbReference>
<sequence>MRSRSALSIAAESIPAGTRQPLGDFSSVGAPDTSPLTLSLPFYVAGTSIWKAFLFTPNFTPKAANGCFSTHVCFCFGKFITPHDPPLLFDISKDPSERSPVTPSTEPRFHEILRVMREAADSHTKTLLEVPNQLSLGNIFWKPWLQLCCPSSGLSCRCDREKQDQRVSR</sequence>
<dbReference type="Gene3D" id="3.30.1120.10">
    <property type="match status" value="1"/>
</dbReference>
<keyword evidence="2" id="KW-1185">Reference proteome</keyword>
<accession>L9KVY8</accession>
<reference evidence="2" key="1">
    <citation type="submission" date="2012-07" db="EMBL/GenBank/DDBJ databases">
        <title>Genome of the Chinese tree shrew, a rising model animal genetically related to primates.</title>
        <authorList>
            <person name="Zhang G."/>
            <person name="Fan Y."/>
            <person name="Yao Y."/>
            <person name="Huang Z."/>
        </authorList>
    </citation>
    <scope>NUCLEOTIDE SEQUENCE [LARGE SCALE GENOMIC DNA]</scope>
</reference>
<dbReference type="STRING" id="246437.L9KVY8"/>
<dbReference type="Proteomes" id="UP000011518">
    <property type="component" value="Unassembled WGS sequence"/>
</dbReference>
<dbReference type="AlphaFoldDB" id="L9KVY8"/>